<name>A0ABT1Y2T5_9FIRM</name>
<keyword evidence="2" id="KW-1185">Reference proteome</keyword>
<dbReference type="Proteomes" id="UP001524944">
    <property type="component" value="Unassembled WGS sequence"/>
</dbReference>
<dbReference type="EMBL" id="JANPWE010000002">
    <property type="protein sequence ID" value="MCR6544868.1"/>
    <property type="molecule type" value="Genomic_DNA"/>
</dbReference>
<evidence type="ECO:0000313" key="1">
    <source>
        <dbReference type="EMBL" id="MCR6544868.1"/>
    </source>
</evidence>
<dbReference type="SUPFAM" id="SSF48695">
    <property type="entry name" value="Multiheme cytochromes"/>
    <property type="match status" value="1"/>
</dbReference>
<accession>A0ABT1Y2T5</accession>
<comment type="caution">
    <text evidence="1">The sequence shown here is derived from an EMBL/GenBank/DDBJ whole genome shotgun (WGS) entry which is preliminary data.</text>
</comment>
<dbReference type="InterPro" id="IPR036280">
    <property type="entry name" value="Multihaem_cyt_sf"/>
</dbReference>
<proteinExistence type="predicted"/>
<protein>
    <submittedName>
        <fullName evidence="1">Sulfate reduction electron transfer complex DsrMKJOP subunit DsrJ</fullName>
    </submittedName>
</protein>
<reference evidence="1 2" key="1">
    <citation type="submission" date="2022-08" db="EMBL/GenBank/DDBJ databases">
        <title>Proteogenomics of the novel Dehalobacterium formicoaceticum strain EZ94 highlights a key role of methyltransferases during anaerobic dichloromethane degradation.</title>
        <authorList>
            <person name="Wasmund K."/>
        </authorList>
    </citation>
    <scope>NUCLEOTIDE SEQUENCE [LARGE SCALE GENOMIC DNA]</scope>
    <source>
        <strain evidence="1 2">EZ94</strain>
    </source>
</reference>
<dbReference type="NCBIfam" id="NF038038">
    <property type="entry name" value="cytoc_DsrJ"/>
    <property type="match status" value="1"/>
</dbReference>
<sequence length="137" mass="15700">MKRLVVSKMYDKKIIIPLLVVVVLALTYPIFNMFGQSSAAPELDLNTPEIQALDEKKCIEDTEFMRSNHMQLLNEWRIESVRNGLDTYVATDGKEYEMSLQNTCLSCHSDKEKFCDSCHTYSDVNPNCWTCHIGGEL</sequence>
<dbReference type="InterPro" id="IPR047668">
    <property type="entry name" value="DsrJ"/>
</dbReference>
<dbReference type="RefSeq" id="WP_257912459.1">
    <property type="nucleotide sequence ID" value="NZ_JANPWE010000002.1"/>
</dbReference>
<gene>
    <name evidence="1" type="primary">dsrJ</name>
    <name evidence="1" type="ORF">NVS47_04935</name>
</gene>
<organism evidence="1 2">
    <name type="scientific">Dehalobacterium formicoaceticum</name>
    <dbReference type="NCBI Taxonomy" id="51515"/>
    <lineage>
        <taxon>Bacteria</taxon>
        <taxon>Bacillati</taxon>
        <taxon>Bacillota</taxon>
        <taxon>Clostridia</taxon>
        <taxon>Eubacteriales</taxon>
        <taxon>Peptococcaceae</taxon>
        <taxon>Dehalobacterium</taxon>
    </lineage>
</organism>
<evidence type="ECO:0000313" key="2">
    <source>
        <dbReference type="Proteomes" id="UP001524944"/>
    </source>
</evidence>